<dbReference type="AlphaFoldDB" id="A0A8J4XMC1"/>
<keyword evidence="2" id="KW-1185">Reference proteome</keyword>
<name>A0A8J4XMC1_CHIOP</name>
<evidence type="ECO:0000313" key="1">
    <source>
        <dbReference type="EMBL" id="KAG0710271.1"/>
    </source>
</evidence>
<comment type="caution">
    <text evidence="1">The sequence shown here is derived from an EMBL/GenBank/DDBJ whole genome shotgun (WGS) entry which is preliminary data.</text>
</comment>
<gene>
    <name evidence="1" type="ORF">GWK47_023160</name>
</gene>
<reference evidence="1" key="1">
    <citation type="submission" date="2020-07" db="EMBL/GenBank/DDBJ databases">
        <title>The High-quality genome of the commercially important snow crab, Chionoecetes opilio.</title>
        <authorList>
            <person name="Jeong J.-H."/>
            <person name="Ryu S."/>
        </authorList>
    </citation>
    <scope>NUCLEOTIDE SEQUENCE</scope>
    <source>
        <strain evidence="1">MADBK_172401_WGS</strain>
        <tissue evidence="1">Digestive gland</tissue>
    </source>
</reference>
<evidence type="ECO:0000313" key="2">
    <source>
        <dbReference type="Proteomes" id="UP000770661"/>
    </source>
</evidence>
<protein>
    <submittedName>
        <fullName evidence="1">Uncharacterized protein</fullName>
    </submittedName>
</protein>
<accession>A0A8J4XMC1</accession>
<organism evidence="1 2">
    <name type="scientific">Chionoecetes opilio</name>
    <name type="common">Atlantic snow crab</name>
    <name type="synonym">Cancer opilio</name>
    <dbReference type="NCBI Taxonomy" id="41210"/>
    <lineage>
        <taxon>Eukaryota</taxon>
        <taxon>Metazoa</taxon>
        <taxon>Ecdysozoa</taxon>
        <taxon>Arthropoda</taxon>
        <taxon>Crustacea</taxon>
        <taxon>Multicrustacea</taxon>
        <taxon>Malacostraca</taxon>
        <taxon>Eumalacostraca</taxon>
        <taxon>Eucarida</taxon>
        <taxon>Decapoda</taxon>
        <taxon>Pleocyemata</taxon>
        <taxon>Brachyura</taxon>
        <taxon>Eubrachyura</taxon>
        <taxon>Majoidea</taxon>
        <taxon>Majidae</taxon>
        <taxon>Chionoecetes</taxon>
    </lineage>
</organism>
<sequence>MAAVGTGHTWCCILRYTLRKKVKFLQILDARLPTTLWVGPKGFFSTPLLRVPLKLQPCPCLLCPQPRPGEDTYLLTQQQFDTNITFTVPSRKGAQLKVKLMRGGKKIVKMRVSVQELLAKTSSGPARFYFSSRCPDDYAFL</sequence>
<dbReference type="Proteomes" id="UP000770661">
    <property type="component" value="Unassembled WGS sequence"/>
</dbReference>
<dbReference type="EMBL" id="JACEEZ010024374">
    <property type="protein sequence ID" value="KAG0710271.1"/>
    <property type="molecule type" value="Genomic_DNA"/>
</dbReference>
<proteinExistence type="predicted"/>